<gene>
    <name evidence="1" type="ORF">TrLO_g15841</name>
</gene>
<evidence type="ECO:0000313" key="2">
    <source>
        <dbReference type="Proteomes" id="UP001165122"/>
    </source>
</evidence>
<name>A0A9W7EAP3_9STRA</name>
<organism evidence="1 2">
    <name type="scientific">Triparma laevis f. longispina</name>
    <dbReference type="NCBI Taxonomy" id="1714387"/>
    <lineage>
        <taxon>Eukaryota</taxon>
        <taxon>Sar</taxon>
        <taxon>Stramenopiles</taxon>
        <taxon>Ochrophyta</taxon>
        <taxon>Bolidophyceae</taxon>
        <taxon>Parmales</taxon>
        <taxon>Triparmaceae</taxon>
        <taxon>Triparma</taxon>
    </lineage>
</organism>
<evidence type="ECO:0000313" key="1">
    <source>
        <dbReference type="EMBL" id="GMH74464.1"/>
    </source>
</evidence>
<dbReference type="AlphaFoldDB" id="A0A9W7EAP3"/>
<accession>A0A9W7EAP3</accession>
<dbReference type="EMBL" id="BRXW01000698">
    <property type="protein sequence ID" value="GMH74464.1"/>
    <property type="molecule type" value="Genomic_DNA"/>
</dbReference>
<dbReference type="OrthoDB" id="676979at2759"/>
<sequence length="125" mass="13130">MPASLSTVTDLADLKLDLNDFTGALPSAITTWPIFAANNTNTTVLFGNVWSCPVPESVRGHSNEDPNHAYSCGSSEFVTPAILAAAAGALFVVAASFTKQCESVLSLIGTHTRGRYEILQTPATS</sequence>
<protein>
    <submittedName>
        <fullName evidence="1">Uncharacterized protein</fullName>
    </submittedName>
</protein>
<reference evidence="2" key="1">
    <citation type="journal article" date="2023" name="Commun. Biol.">
        <title>Genome analysis of Parmales, the sister group of diatoms, reveals the evolutionary specialization of diatoms from phago-mixotrophs to photoautotrophs.</title>
        <authorList>
            <person name="Ban H."/>
            <person name="Sato S."/>
            <person name="Yoshikawa S."/>
            <person name="Yamada K."/>
            <person name="Nakamura Y."/>
            <person name="Ichinomiya M."/>
            <person name="Sato N."/>
            <person name="Blanc-Mathieu R."/>
            <person name="Endo H."/>
            <person name="Kuwata A."/>
            <person name="Ogata H."/>
        </authorList>
    </citation>
    <scope>NUCLEOTIDE SEQUENCE [LARGE SCALE GENOMIC DNA]</scope>
    <source>
        <strain evidence="2">NIES 3700</strain>
    </source>
</reference>
<proteinExistence type="predicted"/>
<dbReference type="Proteomes" id="UP001165122">
    <property type="component" value="Unassembled WGS sequence"/>
</dbReference>
<keyword evidence="2" id="KW-1185">Reference proteome</keyword>
<comment type="caution">
    <text evidence="1">The sequence shown here is derived from an EMBL/GenBank/DDBJ whole genome shotgun (WGS) entry which is preliminary data.</text>
</comment>